<name>A0A6C0B3Q9_9ZZZZ</name>
<dbReference type="AlphaFoldDB" id="A0A6C0B3Q9"/>
<evidence type="ECO:0000313" key="2">
    <source>
        <dbReference type="EMBL" id="QHS86857.1"/>
    </source>
</evidence>
<organism evidence="2">
    <name type="scientific">viral metagenome</name>
    <dbReference type="NCBI Taxonomy" id="1070528"/>
    <lineage>
        <taxon>unclassified sequences</taxon>
        <taxon>metagenomes</taxon>
        <taxon>organismal metagenomes</taxon>
    </lineage>
</organism>
<protein>
    <submittedName>
        <fullName evidence="2">Uncharacterized protein</fullName>
    </submittedName>
</protein>
<sequence length="154" mass="18505">MSKGVYLENLATSKYERPTGGTLTSQLQTKEAMKEKLKKYERADSVDDIELDRHVRYITLDKQHKQVFRTGGLLIRKENAYVQLSNGRQKWSVQRYHYKDDGEEPIFETVFFYRITLKQEFEKKEEKYIDVIRRQRDEIKKLKKIIKLLKVDAR</sequence>
<proteinExistence type="predicted"/>
<dbReference type="EMBL" id="MN739063">
    <property type="protein sequence ID" value="QHS86857.1"/>
    <property type="molecule type" value="Genomic_DNA"/>
</dbReference>
<keyword evidence="1" id="KW-0175">Coiled coil</keyword>
<reference evidence="2" key="1">
    <citation type="journal article" date="2020" name="Nature">
        <title>Giant virus diversity and host interactions through global metagenomics.</title>
        <authorList>
            <person name="Schulz F."/>
            <person name="Roux S."/>
            <person name="Paez-Espino D."/>
            <person name="Jungbluth S."/>
            <person name="Walsh D.A."/>
            <person name="Denef V.J."/>
            <person name="McMahon K.D."/>
            <person name="Konstantinidis K.T."/>
            <person name="Eloe-Fadrosh E.A."/>
            <person name="Kyrpides N.C."/>
            <person name="Woyke T."/>
        </authorList>
    </citation>
    <scope>NUCLEOTIDE SEQUENCE</scope>
    <source>
        <strain evidence="2">GVMAG-M-3300009422-16</strain>
    </source>
</reference>
<feature type="coiled-coil region" evidence="1">
    <location>
        <begin position="118"/>
        <end position="152"/>
    </location>
</feature>
<evidence type="ECO:0000256" key="1">
    <source>
        <dbReference type="SAM" id="Coils"/>
    </source>
</evidence>
<accession>A0A6C0B3Q9</accession>